<dbReference type="Proteomes" id="UP000041254">
    <property type="component" value="Unassembled WGS sequence"/>
</dbReference>
<dbReference type="InParanoid" id="A0A0G4FYX6"/>
<reference evidence="2 3" key="1">
    <citation type="submission" date="2014-11" db="EMBL/GenBank/DDBJ databases">
        <authorList>
            <person name="Zhu J."/>
            <person name="Qi W."/>
            <person name="Song R."/>
        </authorList>
    </citation>
    <scope>NUCLEOTIDE SEQUENCE [LARGE SCALE GENOMIC DNA]</scope>
</reference>
<organism evidence="2 3">
    <name type="scientific">Vitrella brassicaformis (strain CCMP3155)</name>
    <dbReference type="NCBI Taxonomy" id="1169540"/>
    <lineage>
        <taxon>Eukaryota</taxon>
        <taxon>Sar</taxon>
        <taxon>Alveolata</taxon>
        <taxon>Colpodellida</taxon>
        <taxon>Vitrellaceae</taxon>
        <taxon>Vitrella</taxon>
    </lineage>
</organism>
<name>A0A0G4FYX6_VITBC</name>
<proteinExistence type="predicted"/>
<gene>
    <name evidence="2" type="ORF">Vbra_16498</name>
</gene>
<evidence type="ECO:0000256" key="1">
    <source>
        <dbReference type="SAM" id="Phobius"/>
    </source>
</evidence>
<dbReference type="AlphaFoldDB" id="A0A0G4FYX6"/>
<protein>
    <submittedName>
        <fullName evidence="2">Uncharacterized protein</fullName>
    </submittedName>
</protein>
<dbReference type="VEuPathDB" id="CryptoDB:Vbra_16498"/>
<feature type="transmembrane region" description="Helical" evidence="1">
    <location>
        <begin position="42"/>
        <end position="64"/>
    </location>
</feature>
<evidence type="ECO:0000313" key="2">
    <source>
        <dbReference type="EMBL" id="CEM20821.1"/>
    </source>
</evidence>
<keyword evidence="1" id="KW-1133">Transmembrane helix</keyword>
<sequence>MRYKERLAHHAGFVFDDISLYGMDVLEYDVLMKEKKVPTEDWGAFIPGGLPVFVILLAVCGTWQRP</sequence>
<dbReference type="EMBL" id="CDMY01000531">
    <property type="protein sequence ID" value="CEM20821.1"/>
    <property type="molecule type" value="Genomic_DNA"/>
</dbReference>
<evidence type="ECO:0000313" key="3">
    <source>
        <dbReference type="Proteomes" id="UP000041254"/>
    </source>
</evidence>
<accession>A0A0G4FYX6</accession>
<keyword evidence="3" id="KW-1185">Reference proteome</keyword>
<keyword evidence="1" id="KW-0812">Transmembrane</keyword>
<keyword evidence="1" id="KW-0472">Membrane</keyword>